<evidence type="ECO:0000256" key="1">
    <source>
        <dbReference type="SAM" id="MobiDB-lite"/>
    </source>
</evidence>
<evidence type="ECO:0000313" key="3">
    <source>
        <dbReference type="Proteomes" id="UP000813461"/>
    </source>
</evidence>
<dbReference type="Proteomes" id="UP000813461">
    <property type="component" value="Unassembled WGS sequence"/>
</dbReference>
<dbReference type="EMBL" id="JAGMVJ010000005">
    <property type="protein sequence ID" value="KAH7090792.1"/>
    <property type="molecule type" value="Genomic_DNA"/>
</dbReference>
<organism evidence="2 3">
    <name type="scientific">Paraphoma chrysanthemicola</name>
    <dbReference type="NCBI Taxonomy" id="798071"/>
    <lineage>
        <taxon>Eukaryota</taxon>
        <taxon>Fungi</taxon>
        <taxon>Dikarya</taxon>
        <taxon>Ascomycota</taxon>
        <taxon>Pezizomycotina</taxon>
        <taxon>Dothideomycetes</taxon>
        <taxon>Pleosporomycetidae</taxon>
        <taxon>Pleosporales</taxon>
        <taxon>Pleosporineae</taxon>
        <taxon>Phaeosphaeriaceae</taxon>
        <taxon>Paraphoma</taxon>
    </lineage>
</organism>
<comment type="caution">
    <text evidence="2">The sequence shown here is derived from an EMBL/GenBank/DDBJ whole genome shotgun (WGS) entry which is preliminary data.</text>
</comment>
<feature type="compositionally biased region" description="Polar residues" evidence="1">
    <location>
        <begin position="25"/>
        <end position="34"/>
    </location>
</feature>
<evidence type="ECO:0000313" key="2">
    <source>
        <dbReference type="EMBL" id="KAH7090792.1"/>
    </source>
</evidence>
<proteinExistence type="predicted"/>
<dbReference type="OrthoDB" id="10609338at2759"/>
<feature type="compositionally biased region" description="Pro residues" evidence="1">
    <location>
        <begin position="1"/>
        <end position="10"/>
    </location>
</feature>
<feature type="region of interest" description="Disordered" evidence="1">
    <location>
        <begin position="1"/>
        <end position="41"/>
    </location>
</feature>
<accession>A0A8K0W183</accession>
<name>A0A8K0W183_9PLEO</name>
<protein>
    <submittedName>
        <fullName evidence="2">Uncharacterized protein</fullName>
    </submittedName>
</protein>
<keyword evidence="3" id="KW-1185">Reference proteome</keyword>
<sequence>MSEPPIPPHKPPIEASKGPVARETVASSNGQIQDVRSERYASEHEALQQELLEKCMIERDRNATIESQLTAKHNAREDVQEKLTALLGEMLEHTLARAKLRSKLRSKDAQIKGLPERVRMLENEKTQADRAWVAEVVESSANQGTVNSDAPAALSEDEREAQIYNEGRNMGYLEAMRDHDLAMFQNGTRSEIYTGLKPKPEHKYVDDKTNPRCPHNRGIEIGKSLAGAWAADYLVDKTFDQRVYKVPTITKEAIEPYRTSEIGVFSFFAGLAEGREARCREIYEGMKDDKEKGSSGPR</sequence>
<reference evidence="2" key="1">
    <citation type="journal article" date="2021" name="Nat. Commun.">
        <title>Genetic determinants of endophytism in the Arabidopsis root mycobiome.</title>
        <authorList>
            <person name="Mesny F."/>
            <person name="Miyauchi S."/>
            <person name="Thiergart T."/>
            <person name="Pickel B."/>
            <person name="Atanasova L."/>
            <person name="Karlsson M."/>
            <person name="Huettel B."/>
            <person name="Barry K.W."/>
            <person name="Haridas S."/>
            <person name="Chen C."/>
            <person name="Bauer D."/>
            <person name="Andreopoulos W."/>
            <person name="Pangilinan J."/>
            <person name="LaButti K."/>
            <person name="Riley R."/>
            <person name="Lipzen A."/>
            <person name="Clum A."/>
            <person name="Drula E."/>
            <person name="Henrissat B."/>
            <person name="Kohler A."/>
            <person name="Grigoriev I.V."/>
            <person name="Martin F.M."/>
            <person name="Hacquard S."/>
        </authorList>
    </citation>
    <scope>NUCLEOTIDE SEQUENCE</scope>
    <source>
        <strain evidence="2">MPI-SDFR-AT-0120</strain>
    </source>
</reference>
<gene>
    <name evidence="2" type="ORF">FB567DRAFT_590166</name>
</gene>
<dbReference type="AlphaFoldDB" id="A0A8K0W183"/>